<accession>A0A9D1J8W2</accession>
<feature type="signal peptide" evidence="2">
    <location>
        <begin position="1"/>
        <end position="19"/>
    </location>
</feature>
<comment type="caution">
    <text evidence="3">The sequence shown here is derived from an EMBL/GenBank/DDBJ whole genome shotgun (WGS) entry which is preliminary data.</text>
</comment>
<reference evidence="3" key="1">
    <citation type="submission" date="2020-10" db="EMBL/GenBank/DDBJ databases">
        <authorList>
            <person name="Gilroy R."/>
        </authorList>
    </citation>
    <scope>NUCLEOTIDE SEQUENCE</scope>
    <source>
        <strain evidence="3">ChiW16-3235</strain>
    </source>
</reference>
<proteinExistence type="predicted"/>
<sequence length="1189" mass="127705">MKKISKLLACGCLAGAMVAGGFALSSCSSWTTTVSQGEYKYENPWSAGSYYGVKVSVEVQTDENGDRIRSVTIEDSDYTQASEGWEGRDNYLENEQTLLNAYRGKYVADVLAMKVTTDYQGQPSEVSDDSVLITDATQSSGRLLLAVQDALCNFGYSVFEGEYHYPNAWDDTAPDYGIRVRVVMKGNVVRKVAVISSGYTEVSSGWDGQATWTDNLEGLLSSYVGKTKTQILDETVTVSSGGQPDSVSDDSYVITGATQGSGRLLLAVQNALDPSGAQTTKVYTGEYHYANAWDSSAPDYGIRVAVKVKGGYILSVEVLDSDYVEVSEGWENANLWNDGLSNLLSKYAGKTVQEVLAVEVTTSESTPGQPEDISDQQYVIAGATQGSGRLMLAVQNALSMLASESGDNGGSEEPENPYVGWDYNEYIDAATTYEVNSDGSVTYKIVTTSYGYAEAFTIEITVANGEISQYSILTNGSTGGFESSMSAIANNMVGQTLEQLQDYLEGDEIQTGATYSNTLCVNAGLFALANFEAAGGSSGGEQPDPDPDEPEDTNTTTGPFVNWSYNQYISSQTTVRSDYFGNAIYNIVTTSNGHAQPFEINIVVNDQKVIVDYEIVTNGSTSDHFAGIMSSVAKNMVGKNQADLEEILQLNNSSADDQINTGATLSNVLCINAGLFAVSNYDIASADEFIGEYKYENAWVPGNYYGIRVSVRVKDGVIVAVNEVASDYTSVTDSWANKDIWVNNIESLLKAYQGKTVEEILDASVTVDASGQPSAVSDAELMISGATQGSGRLLLAVQNALSVIEDNYARTFVGEYHYANPWAPTAPDYGIRVAVTVKGEDIVNVEVLESDYTEVSDGWNNANLWNDGLEGLLAAYESKTVEEVLAAYVTAQADGQPNVVSDADLMITGATQGSGRLLLAVQNAIDPTGANTTKVYTGEYKYENTWVPGSYYGIKVAVTVKGETILKVEVLDSDYTEVTDSWEDKDIWINNLDSLLAAYQGKTVAEIFDVDVTVDANGQPTAVSDSDLMISGATQGSGRLMLAVQNALSLLNPNPDEPEEPEEPENPYADWQYNEYIDAATTYTANDDGSVTYNIVTTANAPANAFEITITVVNGAITEYEITVNGSTSDHFAEIMSSVAKNMVGQTLEQLEAYLEGDEIQSGATRSNELCVNAGLFALANVDKASAAE</sequence>
<feature type="compositionally biased region" description="Acidic residues" evidence="1">
    <location>
        <begin position="543"/>
        <end position="552"/>
    </location>
</feature>
<evidence type="ECO:0000313" key="4">
    <source>
        <dbReference type="Proteomes" id="UP000823913"/>
    </source>
</evidence>
<dbReference type="PROSITE" id="PS51257">
    <property type="entry name" value="PROKAR_LIPOPROTEIN"/>
    <property type="match status" value="1"/>
</dbReference>
<evidence type="ECO:0008006" key="5">
    <source>
        <dbReference type="Google" id="ProtNLM"/>
    </source>
</evidence>
<feature type="region of interest" description="Disordered" evidence="1">
    <location>
        <begin position="535"/>
        <end position="559"/>
    </location>
</feature>
<dbReference type="Proteomes" id="UP000823913">
    <property type="component" value="Unassembled WGS sequence"/>
</dbReference>
<evidence type="ECO:0000256" key="1">
    <source>
        <dbReference type="SAM" id="MobiDB-lite"/>
    </source>
</evidence>
<evidence type="ECO:0000256" key="2">
    <source>
        <dbReference type="SAM" id="SignalP"/>
    </source>
</evidence>
<name>A0A9D1J8W2_9FIRM</name>
<feature type="chain" id="PRO_5039007339" description="FMN-binding domain-containing protein" evidence="2">
    <location>
        <begin position="20"/>
        <end position="1189"/>
    </location>
</feature>
<dbReference type="EMBL" id="DVHK01000039">
    <property type="protein sequence ID" value="HIR66726.1"/>
    <property type="molecule type" value="Genomic_DNA"/>
</dbReference>
<protein>
    <recommendedName>
        <fullName evidence="5">FMN-binding domain-containing protein</fullName>
    </recommendedName>
</protein>
<keyword evidence="2" id="KW-0732">Signal</keyword>
<gene>
    <name evidence="3" type="ORF">IAB94_01615</name>
</gene>
<evidence type="ECO:0000313" key="3">
    <source>
        <dbReference type="EMBL" id="HIR66726.1"/>
    </source>
</evidence>
<organism evidence="3 4">
    <name type="scientific">Candidatus Coproplasma avicola</name>
    <dbReference type="NCBI Taxonomy" id="2840744"/>
    <lineage>
        <taxon>Bacteria</taxon>
        <taxon>Bacillati</taxon>
        <taxon>Bacillota</taxon>
        <taxon>Clostridia</taxon>
        <taxon>Eubacteriales</taxon>
        <taxon>Candidatus Coproplasma</taxon>
    </lineage>
</organism>
<dbReference type="AlphaFoldDB" id="A0A9D1J8W2"/>
<reference evidence="3" key="2">
    <citation type="journal article" date="2021" name="PeerJ">
        <title>Extensive microbial diversity within the chicken gut microbiome revealed by metagenomics and culture.</title>
        <authorList>
            <person name="Gilroy R."/>
            <person name="Ravi A."/>
            <person name="Getino M."/>
            <person name="Pursley I."/>
            <person name="Horton D.L."/>
            <person name="Alikhan N.F."/>
            <person name="Baker D."/>
            <person name="Gharbi K."/>
            <person name="Hall N."/>
            <person name="Watson M."/>
            <person name="Adriaenssens E.M."/>
            <person name="Foster-Nyarko E."/>
            <person name="Jarju S."/>
            <person name="Secka A."/>
            <person name="Antonio M."/>
            <person name="Oren A."/>
            <person name="Chaudhuri R.R."/>
            <person name="La Ragione R."/>
            <person name="Hildebrand F."/>
            <person name="Pallen M.J."/>
        </authorList>
    </citation>
    <scope>NUCLEOTIDE SEQUENCE</scope>
    <source>
        <strain evidence="3">ChiW16-3235</strain>
    </source>
</reference>